<keyword evidence="5" id="KW-0413">Isomerase</keyword>
<dbReference type="PANTHER" id="PTHR45745">
    <property type="entry name" value="PHOSPHOMANNOMUTASE 45A"/>
    <property type="match status" value="1"/>
</dbReference>
<dbReference type="InterPro" id="IPR005846">
    <property type="entry name" value="A-D-PHexomutase_a/b/a-III"/>
</dbReference>
<dbReference type="InterPro" id="IPR005845">
    <property type="entry name" value="A-D-PHexomutase_a/b/a-II"/>
</dbReference>
<organism evidence="9 10">
    <name type="scientific">Geodia barretti</name>
    <name type="common">Barrett's horny sponge</name>
    <dbReference type="NCBI Taxonomy" id="519541"/>
    <lineage>
        <taxon>Eukaryota</taxon>
        <taxon>Metazoa</taxon>
        <taxon>Porifera</taxon>
        <taxon>Demospongiae</taxon>
        <taxon>Heteroscleromorpha</taxon>
        <taxon>Tetractinellida</taxon>
        <taxon>Astrophorina</taxon>
        <taxon>Geodiidae</taxon>
        <taxon>Geodia</taxon>
    </lineage>
</organism>
<dbReference type="Proteomes" id="UP001174909">
    <property type="component" value="Unassembled WGS sequence"/>
</dbReference>
<dbReference type="GO" id="GO:0046872">
    <property type="term" value="F:metal ion binding"/>
    <property type="evidence" value="ECO:0007669"/>
    <property type="project" value="UniProtKB-KW"/>
</dbReference>
<dbReference type="Gene3D" id="3.40.120.10">
    <property type="entry name" value="Alpha-D-Glucose-1,6-Bisphosphate, subunit A, domain 3"/>
    <property type="match status" value="3"/>
</dbReference>
<dbReference type="InterPro" id="IPR005844">
    <property type="entry name" value="A-D-PHexomutase_a/b/a-I"/>
</dbReference>
<evidence type="ECO:0000256" key="1">
    <source>
        <dbReference type="ARBA" id="ARBA00010231"/>
    </source>
</evidence>
<evidence type="ECO:0000256" key="2">
    <source>
        <dbReference type="ARBA" id="ARBA00022553"/>
    </source>
</evidence>
<keyword evidence="10" id="KW-1185">Reference proteome</keyword>
<evidence type="ECO:0000256" key="4">
    <source>
        <dbReference type="ARBA" id="ARBA00022842"/>
    </source>
</evidence>
<accession>A0AA35S0T2</accession>
<gene>
    <name evidence="9" type="ORF">GBAR_LOCUS11866</name>
</gene>
<dbReference type="Pfam" id="PF02879">
    <property type="entry name" value="PGM_PMM_II"/>
    <property type="match status" value="1"/>
</dbReference>
<dbReference type="PANTHER" id="PTHR45745:SF1">
    <property type="entry name" value="PHOSPHOGLUCOMUTASE 2B-RELATED"/>
    <property type="match status" value="1"/>
</dbReference>
<dbReference type="GO" id="GO:0006166">
    <property type="term" value="P:purine ribonucleoside salvage"/>
    <property type="evidence" value="ECO:0007669"/>
    <property type="project" value="TreeGrafter"/>
</dbReference>
<dbReference type="InterPro" id="IPR005841">
    <property type="entry name" value="Alpha-D-phosphohexomutase_SF"/>
</dbReference>
<evidence type="ECO:0000259" key="8">
    <source>
        <dbReference type="Pfam" id="PF02880"/>
    </source>
</evidence>
<dbReference type="SUPFAM" id="SSF53738">
    <property type="entry name" value="Phosphoglucomutase, first 3 domains"/>
    <property type="match status" value="2"/>
</dbReference>
<dbReference type="InterPro" id="IPR016055">
    <property type="entry name" value="A-D-PHexomutase_a/b/a-I/II/III"/>
</dbReference>
<dbReference type="Pfam" id="PF02878">
    <property type="entry name" value="PGM_PMM_I"/>
    <property type="match status" value="1"/>
</dbReference>
<dbReference type="PRINTS" id="PR00509">
    <property type="entry name" value="PGMPMM"/>
</dbReference>
<keyword evidence="3" id="KW-0479">Metal-binding</keyword>
<protein>
    <submittedName>
        <fullName evidence="9">Phosphoglucomutase/phosphomannomutase</fullName>
    </submittedName>
</protein>
<evidence type="ECO:0000256" key="3">
    <source>
        <dbReference type="ARBA" id="ARBA00022723"/>
    </source>
</evidence>
<dbReference type="EMBL" id="CASHTH010001778">
    <property type="protein sequence ID" value="CAI8019806.1"/>
    <property type="molecule type" value="Genomic_DNA"/>
</dbReference>
<keyword evidence="4" id="KW-0460">Magnesium</keyword>
<dbReference type="GO" id="GO:0005975">
    <property type="term" value="P:carbohydrate metabolic process"/>
    <property type="evidence" value="ECO:0007669"/>
    <property type="project" value="InterPro"/>
</dbReference>
<feature type="domain" description="Alpha-D-phosphohexomutase alpha/beta/alpha" evidence="8">
    <location>
        <begin position="276"/>
        <end position="377"/>
    </location>
</feature>
<evidence type="ECO:0000313" key="10">
    <source>
        <dbReference type="Proteomes" id="UP001174909"/>
    </source>
</evidence>
<sequence length="380" mass="40346">MPIKFGTDGWRAIIAEDYTFDNVRLCAQGAADLMKYHSLAYRGFVVGYDTRFASAEFAAAVAEVTAANGIPTLLCDRAAPTPVIAYNLVAKDAGAGAVITASHNPATYNGFKYKPDYGGSASPEIVEELESRIAAAESSGSVQRIPLQQGIASGLLEYFDPAPDYLNHVASLVDLAAIRNAGLDIVVDSMHGAGAGYLAELLSGGSTRVVELRSEPNPAFPGMAQPEPLAHNLEPLINEISDRTADIGLATDGDADRLGVVDDDGQFLTTLQTFALLCMHQLDTLGRRGPLVRSITMTSMIDKLGAIYDVPVHETPVGFKYLGPVMMSEDALIAGEESGGYAFQGNVPERDGILSGLMLLDMMVKTDMGIPDLLGELETK</sequence>
<dbReference type="AlphaFoldDB" id="A0AA35S0T2"/>
<name>A0AA35S0T2_GEOBA</name>
<keyword evidence="2" id="KW-0597">Phosphoprotein</keyword>
<evidence type="ECO:0000259" key="6">
    <source>
        <dbReference type="Pfam" id="PF02878"/>
    </source>
</evidence>
<feature type="domain" description="Alpha-D-phosphohexomutase alpha/beta/alpha" evidence="6">
    <location>
        <begin position="3"/>
        <end position="137"/>
    </location>
</feature>
<proteinExistence type="inferred from homology"/>
<dbReference type="Pfam" id="PF02880">
    <property type="entry name" value="PGM_PMM_III"/>
    <property type="match status" value="1"/>
</dbReference>
<evidence type="ECO:0000259" key="7">
    <source>
        <dbReference type="Pfam" id="PF02879"/>
    </source>
</evidence>
<comment type="similarity">
    <text evidence="1">Belongs to the phosphohexose mutase family.</text>
</comment>
<feature type="domain" description="Alpha-D-phosphohexomutase alpha/beta/alpha" evidence="7">
    <location>
        <begin position="164"/>
        <end position="265"/>
    </location>
</feature>
<evidence type="ECO:0000256" key="5">
    <source>
        <dbReference type="ARBA" id="ARBA00023235"/>
    </source>
</evidence>
<dbReference type="GO" id="GO:0008973">
    <property type="term" value="F:phosphopentomutase activity"/>
    <property type="evidence" value="ECO:0007669"/>
    <property type="project" value="TreeGrafter"/>
</dbReference>
<comment type="caution">
    <text evidence="9">The sequence shown here is derived from an EMBL/GenBank/DDBJ whole genome shotgun (WGS) entry which is preliminary data.</text>
</comment>
<evidence type="ECO:0000313" key="9">
    <source>
        <dbReference type="EMBL" id="CAI8019806.1"/>
    </source>
</evidence>
<reference evidence="9" key="1">
    <citation type="submission" date="2023-03" db="EMBL/GenBank/DDBJ databases">
        <authorList>
            <person name="Steffen K."/>
            <person name="Cardenas P."/>
        </authorList>
    </citation>
    <scope>NUCLEOTIDE SEQUENCE</scope>
</reference>